<name>A0A0C5VZ17_9GAMM</name>
<gene>
    <name evidence="1" type="ORF">YC6258_03633</name>
</gene>
<reference evidence="1 2" key="1">
    <citation type="submission" date="2014-01" db="EMBL/GenBank/DDBJ databases">
        <title>Full genme sequencing of cellulolytic bacterium Gynuella sunshinyii YC6258T gen. nov., sp. nov.</title>
        <authorList>
            <person name="Khan H."/>
            <person name="Chung E.J."/>
            <person name="Chung Y.R."/>
        </authorList>
    </citation>
    <scope>NUCLEOTIDE SEQUENCE [LARGE SCALE GENOMIC DNA]</scope>
    <source>
        <strain evidence="1 2">YC6258</strain>
    </source>
</reference>
<dbReference type="AlphaFoldDB" id="A0A0C5VZ17"/>
<dbReference type="HOGENOM" id="CLU_3270793_0_0_6"/>
<dbReference type="EMBL" id="CP007142">
    <property type="protein sequence ID" value="AJQ95669.1"/>
    <property type="molecule type" value="Genomic_DNA"/>
</dbReference>
<evidence type="ECO:0000313" key="2">
    <source>
        <dbReference type="Proteomes" id="UP000032266"/>
    </source>
</evidence>
<keyword evidence="2" id="KW-1185">Reference proteome</keyword>
<proteinExistence type="predicted"/>
<organism evidence="1 2">
    <name type="scientific">Gynuella sunshinyii YC6258</name>
    <dbReference type="NCBI Taxonomy" id="1445510"/>
    <lineage>
        <taxon>Bacteria</taxon>
        <taxon>Pseudomonadati</taxon>
        <taxon>Pseudomonadota</taxon>
        <taxon>Gammaproteobacteria</taxon>
        <taxon>Oceanospirillales</taxon>
        <taxon>Saccharospirillaceae</taxon>
        <taxon>Gynuella</taxon>
    </lineage>
</organism>
<sequence length="41" mass="4459">MFLDSSVSVVISLSDSTNNADSLLTELTVFCSEICPAFTWD</sequence>
<dbReference type="KEGG" id="gsn:YC6258_03633"/>
<dbReference type="Proteomes" id="UP000032266">
    <property type="component" value="Chromosome"/>
</dbReference>
<evidence type="ECO:0000313" key="1">
    <source>
        <dbReference type="EMBL" id="AJQ95669.1"/>
    </source>
</evidence>
<protein>
    <submittedName>
        <fullName evidence="1">Uncharacterized protein</fullName>
    </submittedName>
</protein>
<accession>A0A0C5VZ17</accession>